<keyword evidence="7" id="KW-1015">Disulfide bond</keyword>
<dbReference type="GO" id="GO:0071555">
    <property type="term" value="P:cell wall organization"/>
    <property type="evidence" value="ECO:0007669"/>
    <property type="project" value="UniProtKB-KW"/>
</dbReference>
<evidence type="ECO:0000256" key="11">
    <source>
        <dbReference type="ARBA" id="ARBA00023316"/>
    </source>
</evidence>
<accession>A0A9P9W8R7</accession>
<evidence type="ECO:0000256" key="15">
    <source>
        <dbReference type="ARBA" id="ARBA00048766"/>
    </source>
</evidence>
<dbReference type="GO" id="GO:0004650">
    <property type="term" value="F:polygalacturonase activity"/>
    <property type="evidence" value="ECO:0007669"/>
    <property type="project" value="InterPro"/>
</dbReference>
<evidence type="ECO:0000256" key="10">
    <source>
        <dbReference type="ARBA" id="ARBA00023295"/>
    </source>
</evidence>
<keyword evidence="8" id="KW-0325">Glycoprotein</keyword>
<evidence type="ECO:0000256" key="17">
    <source>
        <dbReference type="SAM" id="SignalP"/>
    </source>
</evidence>
<evidence type="ECO:0000256" key="16">
    <source>
        <dbReference type="RuleBase" id="RU361169"/>
    </source>
</evidence>
<keyword evidence="6 16" id="KW-0378">Hydrolase</keyword>
<dbReference type="AlphaFoldDB" id="A0A9P9W8R7"/>
<dbReference type="GO" id="GO:0005576">
    <property type="term" value="C:extracellular region"/>
    <property type="evidence" value="ECO:0007669"/>
    <property type="project" value="UniProtKB-SubCell"/>
</dbReference>
<dbReference type="InterPro" id="IPR012334">
    <property type="entry name" value="Pectin_lyas_fold"/>
</dbReference>
<keyword evidence="12" id="KW-0624">Polysaccharide degradation</keyword>
<evidence type="ECO:0000256" key="8">
    <source>
        <dbReference type="ARBA" id="ARBA00023180"/>
    </source>
</evidence>
<dbReference type="SMART" id="SM00710">
    <property type="entry name" value="PbH1"/>
    <property type="match status" value="5"/>
</dbReference>
<organism evidence="18 19">
    <name type="scientific">Neoarthrinium moseri</name>
    <dbReference type="NCBI Taxonomy" id="1658444"/>
    <lineage>
        <taxon>Eukaryota</taxon>
        <taxon>Fungi</taxon>
        <taxon>Dikarya</taxon>
        <taxon>Ascomycota</taxon>
        <taxon>Pezizomycotina</taxon>
        <taxon>Sordariomycetes</taxon>
        <taxon>Xylariomycetidae</taxon>
        <taxon>Amphisphaeriales</taxon>
        <taxon>Apiosporaceae</taxon>
        <taxon>Neoarthrinium</taxon>
    </lineage>
</organism>
<dbReference type="InterPro" id="IPR011050">
    <property type="entry name" value="Pectin_lyase_fold/virulence"/>
</dbReference>
<dbReference type="PANTHER" id="PTHR31736:SF12">
    <property type="entry name" value="EXO-POLYGALACTURONASE, PUTATIVE-RELATED"/>
    <property type="match status" value="1"/>
</dbReference>
<evidence type="ECO:0000256" key="3">
    <source>
        <dbReference type="ARBA" id="ARBA00022525"/>
    </source>
</evidence>
<evidence type="ECO:0000256" key="2">
    <source>
        <dbReference type="ARBA" id="ARBA00008834"/>
    </source>
</evidence>
<evidence type="ECO:0000256" key="13">
    <source>
        <dbReference type="ARBA" id="ARBA00037312"/>
    </source>
</evidence>
<dbReference type="EC" id="3.2.1.67" evidence="14"/>
<comment type="catalytic activity">
    <reaction evidence="15">
        <text>[(1-&gt;4)-alpha-D-galacturonosyl](n) + H2O = alpha-D-galacturonate + [(1-&gt;4)-alpha-D-galacturonosyl](n-1)</text>
        <dbReference type="Rhea" id="RHEA:14117"/>
        <dbReference type="Rhea" id="RHEA-COMP:14570"/>
        <dbReference type="Rhea" id="RHEA-COMP:14572"/>
        <dbReference type="ChEBI" id="CHEBI:15377"/>
        <dbReference type="ChEBI" id="CHEBI:58658"/>
        <dbReference type="ChEBI" id="CHEBI:140523"/>
        <dbReference type="EC" id="3.2.1.67"/>
    </reaction>
</comment>
<keyword evidence="3" id="KW-0964">Secreted</keyword>
<keyword evidence="10 16" id="KW-0326">Glycosidase</keyword>
<comment type="function">
    <text evidence="13">Specific in hydrolyzing the terminal glycosidic bond of polygalacturonic acid and oligogalacturonates.</text>
</comment>
<evidence type="ECO:0000256" key="5">
    <source>
        <dbReference type="ARBA" id="ARBA00022737"/>
    </source>
</evidence>
<evidence type="ECO:0000256" key="4">
    <source>
        <dbReference type="ARBA" id="ARBA00022729"/>
    </source>
</evidence>
<keyword evidence="4 17" id="KW-0732">Signal</keyword>
<protein>
    <recommendedName>
        <fullName evidence="14">galacturonan 1,4-alpha-galacturonidase</fullName>
        <ecNumber evidence="14">3.2.1.67</ecNumber>
    </recommendedName>
</protein>
<dbReference type="GO" id="GO:0045490">
    <property type="term" value="P:pectin catabolic process"/>
    <property type="evidence" value="ECO:0007669"/>
    <property type="project" value="UniProtKB-ARBA"/>
</dbReference>
<proteinExistence type="inferred from homology"/>
<evidence type="ECO:0000256" key="9">
    <source>
        <dbReference type="ARBA" id="ARBA00023277"/>
    </source>
</evidence>
<keyword evidence="19" id="KW-1185">Reference proteome</keyword>
<dbReference type="Pfam" id="PF00295">
    <property type="entry name" value="Glyco_hydro_28"/>
    <property type="match status" value="1"/>
</dbReference>
<dbReference type="Gene3D" id="2.160.20.10">
    <property type="entry name" value="Single-stranded right-handed beta-helix, Pectin lyase-like"/>
    <property type="match status" value="1"/>
</dbReference>
<evidence type="ECO:0000256" key="1">
    <source>
        <dbReference type="ARBA" id="ARBA00004613"/>
    </source>
</evidence>
<reference evidence="18" key="1">
    <citation type="submission" date="2021-03" db="EMBL/GenBank/DDBJ databases">
        <title>Revisited historic fungal species revealed as producer of novel bioactive compounds through whole genome sequencing and comparative genomics.</title>
        <authorList>
            <person name="Vignolle G.A."/>
            <person name="Hochenegger N."/>
            <person name="Mach R.L."/>
            <person name="Mach-Aigner A.R."/>
            <person name="Javad Rahimi M."/>
            <person name="Salim K.A."/>
            <person name="Chan C.M."/>
            <person name="Lim L.B.L."/>
            <person name="Cai F."/>
            <person name="Druzhinina I.S."/>
            <person name="U'Ren J.M."/>
            <person name="Derntl C."/>
        </authorList>
    </citation>
    <scope>NUCLEOTIDE SEQUENCE</scope>
    <source>
        <strain evidence="18">TUCIM 5799</strain>
    </source>
</reference>
<dbReference type="InterPro" id="IPR000743">
    <property type="entry name" value="Glyco_hydro_28"/>
</dbReference>
<comment type="caution">
    <text evidence="18">The sequence shown here is derived from an EMBL/GenBank/DDBJ whole genome shotgun (WGS) entry which is preliminary data.</text>
</comment>
<evidence type="ECO:0000256" key="14">
    <source>
        <dbReference type="ARBA" id="ARBA00038933"/>
    </source>
</evidence>
<dbReference type="PANTHER" id="PTHR31736">
    <property type="match status" value="1"/>
</dbReference>
<keyword evidence="9" id="KW-0119">Carbohydrate metabolism</keyword>
<dbReference type="SUPFAM" id="SSF51126">
    <property type="entry name" value="Pectin lyase-like"/>
    <property type="match status" value="1"/>
</dbReference>
<comment type="similarity">
    <text evidence="2 16">Belongs to the glycosyl hydrolase 28 family.</text>
</comment>
<evidence type="ECO:0000313" key="18">
    <source>
        <dbReference type="EMBL" id="KAI1850796.1"/>
    </source>
</evidence>
<keyword evidence="5" id="KW-0677">Repeat</keyword>
<name>A0A9P9W8R7_9PEZI</name>
<evidence type="ECO:0000256" key="12">
    <source>
        <dbReference type="ARBA" id="ARBA00023326"/>
    </source>
</evidence>
<dbReference type="Proteomes" id="UP000829685">
    <property type="component" value="Unassembled WGS sequence"/>
</dbReference>
<gene>
    <name evidence="18" type="ORF">JX265_013359</name>
</gene>
<evidence type="ECO:0000256" key="6">
    <source>
        <dbReference type="ARBA" id="ARBA00022801"/>
    </source>
</evidence>
<evidence type="ECO:0000256" key="7">
    <source>
        <dbReference type="ARBA" id="ARBA00023157"/>
    </source>
</evidence>
<feature type="signal peptide" evidence="17">
    <location>
        <begin position="1"/>
        <end position="18"/>
    </location>
</feature>
<dbReference type="GO" id="GO:0047911">
    <property type="term" value="F:galacturan 1,4-alpha-galacturonidase activity"/>
    <property type="evidence" value="ECO:0007669"/>
    <property type="project" value="UniProtKB-EC"/>
</dbReference>
<sequence>MRFTQFLRLLAIAGPALAALEVDGDACTVTPLGTGTNGKDPDDTPQILSAFKQCGKNGRIVLTEGLFHIGQVMKTTDLANVSIEIHGTLKWSADIQYWLRNSLSVTYAGRSTAWMLGGNDIKLLGFGKALFDGNGQLWYDQNRNQGNQNGRPISLTLWHARNVLVDGITWRQVQFWHTFVAYSQNITMTNLDMNATSNSQWKTVNTDGVDTWNSKDVVIANWTVTCGDDCISMKGNSTNISVSNVTCRESGCACIGSIGSQPSQPDYVENVYFDNVTCKHSSNAAWIKTYSGTGHVRNITFANFRISEVDQPIYVTPCIYSANGCDSSRLAISDVRWVNITGTSRYNVAAGIHCSAAAPCKGFSMENVNITPAAGGSAKWLCSNIQNQGSSGIPCTGTCPADWPQQLKGNR</sequence>
<comment type="subcellular location">
    <subcellularLocation>
        <location evidence="1">Secreted</location>
    </subcellularLocation>
</comment>
<keyword evidence="11" id="KW-0961">Cell wall biogenesis/degradation</keyword>
<dbReference type="InterPro" id="IPR006626">
    <property type="entry name" value="PbH1"/>
</dbReference>
<evidence type="ECO:0000313" key="19">
    <source>
        <dbReference type="Proteomes" id="UP000829685"/>
    </source>
</evidence>
<dbReference type="EMBL" id="JAFIMR010000068">
    <property type="protein sequence ID" value="KAI1850796.1"/>
    <property type="molecule type" value="Genomic_DNA"/>
</dbReference>
<feature type="chain" id="PRO_5040238099" description="galacturonan 1,4-alpha-galacturonidase" evidence="17">
    <location>
        <begin position="19"/>
        <end position="411"/>
    </location>
</feature>